<feature type="region of interest" description="Disordered" evidence="1">
    <location>
        <begin position="1"/>
        <end position="25"/>
    </location>
</feature>
<organism evidence="3 4">
    <name type="scientific">Cryptotermes secundus</name>
    <dbReference type="NCBI Taxonomy" id="105785"/>
    <lineage>
        <taxon>Eukaryota</taxon>
        <taxon>Metazoa</taxon>
        <taxon>Ecdysozoa</taxon>
        <taxon>Arthropoda</taxon>
        <taxon>Hexapoda</taxon>
        <taxon>Insecta</taxon>
        <taxon>Pterygota</taxon>
        <taxon>Neoptera</taxon>
        <taxon>Polyneoptera</taxon>
        <taxon>Dictyoptera</taxon>
        <taxon>Blattodea</taxon>
        <taxon>Blattoidea</taxon>
        <taxon>Termitoidae</taxon>
        <taxon>Kalotermitidae</taxon>
        <taxon>Cryptotermitinae</taxon>
        <taxon>Cryptotermes</taxon>
    </lineage>
</organism>
<keyword evidence="2" id="KW-0812">Transmembrane</keyword>
<feature type="transmembrane region" description="Helical" evidence="2">
    <location>
        <begin position="120"/>
        <end position="146"/>
    </location>
</feature>
<sequence length="154" mass="17190">MAPAPSTKLPYGEEEKRSESQGDEDITGQALDVVTDFSAHVARNASLQNYNFKEGGNVTEDALGRISRAFYDQDRLAADNYLYPNGIWGSTNMTNFSSLDENDYSGQMPPSMSRLHEFQIIKAVVLAAVTVVILISICKMVFQLFVRYTVKHDK</sequence>
<protein>
    <submittedName>
        <fullName evidence="3">Uncharacterized protein</fullName>
    </submittedName>
</protein>
<evidence type="ECO:0000256" key="1">
    <source>
        <dbReference type="SAM" id="MobiDB-lite"/>
    </source>
</evidence>
<evidence type="ECO:0000256" key="2">
    <source>
        <dbReference type="SAM" id="Phobius"/>
    </source>
</evidence>
<comment type="caution">
    <text evidence="3">The sequence shown here is derived from an EMBL/GenBank/DDBJ whole genome shotgun (WGS) entry which is preliminary data.</text>
</comment>
<dbReference type="Proteomes" id="UP000235965">
    <property type="component" value="Unassembled WGS sequence"/>
</dbReference>
<name>A0A2J7PTI2_9NEOP</name>
<dbReference type="InParanoid" id="A0A2J7PTI2"/>
<evidence type="ECO:0000313" key="4">
    <source>
        <dbReference type="Proteomes" id="UP000235965"/>
    </source>
</evidence>
<reference evidence="3 4" key="1">
    <citation type="submission" date="2017-12" db="EMBL/GenBank/DDBJ databases">
        <title>Hemimetabolous genomes reveal molecular basis of termite eusociality.</title>
        <authorList>
            <person name="Harrison M.C."/>
            <person name="Jongepier E."/>
            <person name="Robertson H.M."/>
            <person name="Arning N."/>
            <person name="Bitard-Feildel T."/>
            <person name="Chao H."/>
            <person name="Childers C.P."/>
            <person name="Dinh H."/>
            <person name="Doddapaneni H."/>
            <person name="Dugan S."/>
            <person name="Gowin J."/>
            <person name="Greiner C."/>
            <person name="Han Y."/>
            <person name="Hu H."/>
            <person name="Hughes D.S.T."/>
            <person name="Huylmans A.-K."/>
            <person name="Kemena C."/>
            <person name="Kremer L.P.M."/>
            <person name="Lee S.L."/>
            <person name="Lopez-Ezquerra A."/>
            <person name="Mallet L."/>
            <person name="Monroy-Kuhn J.M."/>
            <person name="Moser A."/>
            <person name="Murali S.C."/>
            <person name="Muzny D.M."/>
            <person name="Otani S."/>
            <person name="Piulachs M.-D."/>
            <person name="Poelchau M."/>
            <person name="Qu J."/>
            <person name="Schaub F."/>
            <person name="Wada-Katsumata A."/>
            <person name="Worley K.C."/>
            <person name="Xie Q."/>
            <person name="Ylla G."/>
            <person name="Poulsen M."/>
            <person name="Gibbs R.A."/>
            <person name="Schal C."/>
            <person name="Richards S."/>
            <person name="Belles X."/>
            <person name="Korb J."/>
            <person name="Bornberg-Bauer E."/>
        </authorList>
    </citation>
    <scope>NUCLEOTIDE SEQUENCE [LARGE SCALE GENOMIC DNA]</scope>
    <source>
        <tissue evidence="3">Whole body</tissue>
    </source>
</reference>
<proteinExistence type="predicted"/>
<dbReference type="EMBL" id="NEVH01021572">
    <property type="protein sequence ID" value="PNF19642.1"/>
    <property type="molecule type" value="Genomic_DNA"/>
</dbReference>
<dbReference type="AlphaFoldDB" id="A0A2J7PTI2"/>
<gene>
    <name evidence="3" type="ORF">B7P43_G01087</name>
</gene>
<keyword evidence="2" id="KW-1133">Transmembrane helix</keyword>
<keyword evidence="2" id="KW-0472">Membrane</keyword>
<keyword evidence="4" id="KW-1185">Reference proteome</keyword>
<feature type="compositionally biased region" description="Basic and acidic residues" evidence="1">
    <location>
        <begin position="11"/>
        <end position="20"/>
    </location>
</feature>
<accession>A0A2J7PTI2</accession>
<evidence type="ECO:0000313" key="3">
    <source>
        <dbReference type="EMBL" id="PNF19642.1"/>
    </source>
</evidence>